<dbReference type="InterPro" id="IPR013640">
    <property type="entry name" value="Vfa1"/>
</dbReference>
<dbReference type="GO" id="GO:0005768">
    <property type="term" value="C:endosome"/>
    <property type="evidence" value="ECO:0007669"/>
    <property type="project" value="TreeGrafter"/>
</dbReference>
<dbReference type="PANTHER" id="PTHR28218:SF1">
    <property type="entry name" value="VPS4-ASSOCIATED PROTEIN 1"/>
    <property type="match status" value="1"/>
</dbReference>
<evidence type="ECO:0000313" key="3">
    <source>
        <dbReference type="Proteomes" id="UP000800092"/>
    </source>
</evidence>
<feature type="compositionally biased region" description="Basic and acidic residues" evidence="1">
    <location>
        <begin position="97"/>
        <end position="115"/>
    </location>
</feature>
<feature type="compositionally biased region" description="Basic and acidic residues" evidence="1">
    <location>
        <begin position="164"/>
        <end position="174"/>
    </location>
</feature>
<feature type="region of interest" description="Disordered" evidence="1">
    <location>
        <begin position="164"/>
        <end position="188"/>
    </location>
</feature>
<dbReference type="OrthoDB" id="2158714at2759"/>
<feature type="region of interest" description="Disordered" evidence="1">
    <location>
        <begin position="83"/>
        <end position="143"/>
    </location>
</feature>
<protein>
    <submittedName>
        <fullName evidence="2">DUF1742-domain-containing protein</fullName>
    </submittedName>
</protein>
<dbReference type="AlphaFoldDB" id="A0A6A6GVK6"/>
<feature type="compositionally biased region" description="Basic residues" evidence="1">
    <location>
        <begin position="87"/>
        <end position="96"/>
    </location>
</feature>
<dbReference type="EMBL" id="ML991866">
    <property type="protein sequence ID" value="KAF2229353.1"/>
    <property type="molecule type" value="Genomic_DNA"/>
</dbReference>
<dbReference type="GO" id="GO:0007034">
    <property type="term" value="P:vacuolar transport"/>
    <property type="evidence" value="ECO:0007669"/>
    <property type="project" value="TreeGrafter"/>
</dbReference>
<dbReference type="Proteomes" id="UP000800092">
    <property type="component" value="Unassembled WGS sequence"/>
</dbReference>
<name>A0A6A6GVK6_VIRVR</name>
<dbReference type="Pfam" id="PF08432">
    <property type="entry name" value="Vfa1"/>
    <property type="match status" value="1"/>
</dbReference>
<organism evidence="2 3">
    <name type="scientific">Viridothelium virens</name>
    <name type="common">Speckled blister lichen</name>
    <name type="synonym">Trypethelium virens</name>
    <dbReference type="NCBI Taxonomy" id="1048519"/>
    <lineage>
        <taxon>Eukaryota</taxon>
        <taxon>Fungi</taxon>
        <taxon>Dikarya</taxon>
        <taxon>Ascomycota</taxon>
        <taxon>Pezizomycotina</taxon>
        <taxon>Dothideomycetes</taxon>
        <taxon>Dothideomycetes incertae sedis</taxon>
        <taxon>Trypetheliales</taxon>
        <taxon>Trypetheliaceae</taxon>
        <taxon>Viridothelium</taxon>
    </lineage>
</organism>
<feature type="compositionally biased region" description="Basic and acidic residues" evidence="1">
    <location>
        <begin position="126"/>
        <end position="143"/>
    </location>
</feature>
<reference evidence="2" key="1">
    <citation type="journal article" date="2020" name="Stud. Mycol.">
        <title>101 Dothideomycetes genomes: a test case for predicting lifestyles and emergence of pathogens.</title>
        <authorList>
            <person name="Haridas S."/>
            <person name="Albert R."/>
            <person name="Binder M."/>
            <person name="Bloem J."/>
            <person name="Labutti K."/>
            <person name="Salamov A."/>
            <person name="Andreopoulos B."/>
            <person name="Baker S."/>
            <person name="Barry K."/>
            <person name="Bills G."/>
            <person name="Bluhm B."/>
            <person name="Cannon C."/>
            <person name="Castanera R."/>
            <person name="Culley D."/>
            <person name="Daum C."/>
            <person name="Ezra D."/>
            <person name="Gonzalez J."/>
            <person name="Henrissat B."/>
            <person name="Kuo A."/>
            <person name="Liang C."/>
            <person name="Lipzen A."/>
            <person name="Lutzoni F."/>
            <person name="Magnuson J."/>
            <person name="Mondo S."/>
            <person name="Nolan M."/>
            <person name="Ohm R."/>
            <person name="Pangilinan J."/>
            <person name="Park H.-J."/>
            <person name="Ramirez L."/>
            <person name="Alfaro M."/>
            <person name="Sun H."/>
            <person name="Tritt A."/>
            <person name="Yoshinaga Y."/>
            <person name="Zwiers L.-H."/>
            <person name="Turgeon B."/>
            <person name="Goodwin S."/>
            <person name="Spatafora J."/>
            <person name="Crous P."/>
            <person name="Grigoriev I."/>
        </authorList>
    </citation>
    <scope>NUCLEOTIDE SEQUENCE</scope>
    <source>
        <strain evidence="2">Tuck. ex Michener</strain>
    </source>
</reference>
<keyword evidence="3" id="KW-1185">Reference proteome</keyword>
<dbReference type="PANTHER" id="PTHR28218">
    <property type="entry name" value="VPS4-ASSOCIATED PROTEIN 1"/>
    <property type="match status" value="1"/>
</dbReference>
<proteinExistence type="predicted"/>
<evidence type="ECO:0000313" key="2">
    <source>
        <dbReference type="EMBL" id="KAF2229353.1"/>
    </source>
</evidence>
<sequence>MSLPNVWHHRRVADSGAKACYVCYKPSTTVLITPDNKDHFYVCVGHLKDRGFCLPIVDEAEAAAQKKHQELEEEIEKVKKEYEEKQKRKAEKRKEKKKEGKGKDSKEKKEEGKSEDAEDAEDEKEKEDKIKELSKSEPKVEDAPRIFALQKNFHQMRLDRIRNAELARRNRERLNNPSLFPTVPSGDP</sequence>
<feature type="compositionally biased region" description="Acidic residues" evidence="1">
    <location>
        <begin position="116"/>
        <end position="125"/>
    </location>
</feature>
<gene>
    <name evidence="2" type="ORF">EV356DRAFT_455964</name>
</gene>
<evidence type="ECO:0000256" key="1">
    <source>
        <dbReference type="SAM" id="MobiDB-lite"/>
    </source>
</evidence>
<accession>A0A6A6GVK6</accession>